<dbReference type="Gene3D" id="1.10.10.10">
    <property type="entry name" value="Winged helix-like DNA-binding domain superfamily/Winged helix DNA-binding domain"/>
    <property type="match status" value="1"/>
</dbReference>
<dbReference type="eggNOG" id="COG2865">
    <property type="taxonomic scope" value="Bacteria"/>
</dbReference>
<keyword evidence="3" id="KW-1185">Reference proteome</keyword>
<evidence type="ECO:0000313" key="2">
    <source>
        <dbReference type="EMBL" id="ADD67485.1"/>
    </source>
</evidence>
<dbReference type="Proteomes" id="UP000002012">
    <property type="component" value="Chromosome"/>
</dbReference>
<accession>D4H4U1</accession>
<dbReference type="HOGENOM" id="CLU_024970_1_1_0"/>
<dbReference type="EMBL" id="CP001968">
    <property type="protein sequence ID" value="ADD67485.1"/>
    <property type="molecule type" value="Genomic_DNA"/>
</dbReference>
<evidence type="ECO:0000259" key="1">
    <source>
        <dbReference type="Pfam" id="PF04326"/>
    </source>
</evidence>
<feature type="domain" description="Schlafen AlbA-2" evidence="1">
    <location>
        <begin position="3"/>
        <end position="120"/>
    </location>
</feature>
<dbReference type="InterPro" id="IPR038461">
    <property type="entry name" value="Schlafen_AlbA_2_dom_sf"/>
</dbReference>
<dbReference type="Pfam" id="PF13412">
    <property type="entry name" value="HTH_24"/>
    <property type="match status" value="1"/>
</dbReference>
<dbReference type="CDD" id="cd00090">
    <property type="entry name" value="HTH_ARSR"/>
    <property type="match status" value="1"/>
</dbReference>
<dbReference type="Gene3D" id="3.30.950.30">
    <property type="entry name" value="Schlafen, AAA domain"/>
    <property type="match status" value="1"/>
</dbReference>
<gene>
    <name evidence="2" type="ordered locus">Dacet_0699</name>
</gene>
<dbReference type="KEGG" id="dap:Dacet_0699"/>
<dbReference type="RefSeq" id="WP_013010025.1">
    <property type="nucleotide sequence ID" value="NC_013943.1"/>
</dbReference>
<name>D4H4U1_DENA2</name>
<dbReference type="InterPro" id="IPR038475">
    <property type="entry name" value="RecG_C_sf"/>
</dbReference>
<dbReference type="InterPro" id="IPR007421">
    <property type="entry name" value="Schlafen_AlbA_2_dom"/>
</dbReference>
<dbReference type="InterPro" id="IPR036388">
    <property type="entry name" value="WH-like_DNA-bd_sf"/>
</dbReference>
<dbReference type="SUPFAM" id="SSF46785">
    <property type="entry name" value="Winged helix' DNA-binding domain"/>
    <property type="match status" value="1"/>
</dbReference>
<organism evidence="2 3">
    <name type="scientific">Denitrovibrio acetiphilus (strain DSM 12809 / NBRC 114555 / N2460)</name>
    <dbReference type="NCBI Taxonomy" id="522772"/>
    <lineage>
        <taxon>Bacteria</taxon>
        <taxon>Pseudomonadati</taxon>
        <taxon>Deferribacterota</taxon>
        <taxon>Deferribacteres</taxon>
        <taxon>Deferribacterales</taxon>
        <taxon>Geovibrionaceae</taxon>
        <taxon>Denitrovibrio</taxon>
    </lineage>
</organism>
<dbReference type="eggNOG" id="COG0640">
    <property type="taxonomic scope" value="Bacteria"/>
</dbReference>
<protein>
    <submittedName>
        <fullName evidence="2">Putative transcriptional regulator</fullName>
    </submittedName>
</protein>
<dbReference type="PANTHER" id="PTHR30595:SF6">
    <property type="entry name" value="SCHLAFEN ALBA-2 DOMAIN-CONTAINING PROTEIN"/>
    <property type="match status" value="1"/>
</dbReference>
<dbReference type="InterPro" id="IPR011991">
    <property type="entry name" value="ArsR-like_HTH"/>
</dbReference>
<dbReference type="PANTHER" id="PTHR30595">
    <property type="entry name" value="GLPR-RELATED TRANSCRIPTIONAL REPRESSOR"/>
    <property type="match status" value="1"/>
</dbReference>
<dbReference type="Pfam" id="PF04326">
    <property type="entry name" value="SLFN_AlbA_2"/>
    <property type="match status" value="1"/>
</dbReference>
<reference evidence="2 3" key="1">
    <citation type="journal article" date="2010" name="Stand. Genomic Sci.">
        <title>Complete genome sequence of Denitrovibrio acetiphilus type strain (N2460).</title>
        <authorList>
            <person name="Kiss H."/>
            <person name="Lang E."/>
            <person name="Lapidus A."/>
            <person name="Copeland A."/>
            <person name="Nolan M."/>
            <person name="Glavina Del Rio T."/>
            <person name="Chen F."/>
            <person name="Lucas S."/>
            <person name="Tice H."/>
            <person name="Cheng J.F."/>
            <person name="Han C."/>
            <person name="Goodwin L."/>
            <person name="Pitluck S."/>
            <person name="Liolios K."/>
            <person name="Pati A."/>
            <person name="Ivanova N."/>
            <person name="Mavromatis K."/>
            <person name="Chen A."/>
            <person name="Palaniappan K."/>
            <person name="Land M."/>
            <person name="Hauser L."/>
            <person name="Chang Y.J."/>
            <person name="Jeffries C.D."/>
            <person name="Detter J.C."/>
            <person name="Brettin T."/>
            <person name="Spring S."/>
            <person name="Rohde M."/>
            <person name="Goker M."/>
            <person name="Woyke T."/>
            <person name="Bristow J."/>
            <person name="Eisen J.A."/>
            <person name="Markowitz V."/>
            <person name="Hugenholtz P."/>
            <person name="Kyrpides N.C."/>
            <person name="Klenk H.P."/>
        </authorList>
    </citation>
    <scope>NUCLEOTIDE SEQUENCE [LARGE SCALE GENOMIC DNA]</scope>
    <source>
        <strain evidence="3">DSM 12809 / NBRC 114555 / N2460</strain>
    </source>
</reference>
<proteinExistence type="predicted"/>
<dbReference type="GO" id="GO:0006355">
    <property type="term" value="P:regulation of DNA-templated transcription"/>
    <property type="evidence" value="ECO:0007669"/>
    <property type="project" value="UniProtKB-ARBA"/>
</dbReference>
<sequence length="435" mass="49646">MAESNRIEYKRQLNDKSDPKFEQEVTAFLNYKDGGIIYIGVDDSGNHYPIEDLDDTQLKIKDRIKNNIEPSTMGLFDVSIENDIIKITVASGSEKPYYLRKNGMSEKGCFIRVGSSAEPMPKRMIEDLFSKRTRNSIGKIESPKTQLTFEQLKIYYQEKGKQLNDQFASNLELLTEDKKYNYAAYLLADNNGISIKVAKYSSLSKAELIENNEYGYCSIIKAAKQVLDKLELENKTAAQITSKERIESRPYDPRALREAIINAIVHNDYSNERPPVFEIFPDRIEITSAGGLPYSFTKEEFLAGYSAPRNKELMRVFKDLDLVEQLGSGIPRILEKYDESIFTFTDNFLKTTFKPIEGWGTGWGTSWGTSWGSLNTNRQKIIQQMGDNPEITIPQLSEIVGISETAIEKNIKYLRENGFVERQGTFGGKWIVKHE</sequence>
<dbReference type="InterPro" id="IPR036390">
    <property type="entry name" value="WH_DNA-bd_sf"/>
</dbReference>
<dbReference type="InParanoid" id="D4H4U1"/>
<dbReference type="PaxDb" id="522772-Dacet_0699"/>
<dbReference type="Pfam" id="PF13749">
    <property type="entry name" value="HATPase_c_4"/>
    <property type="match status" value="1"/>
</dbReference>
<dbReference type="STRING" id="522772.Dacet_0699"/>
<dbReference type="Gene3D" id="3.30.565.60">
    <property type="match status" value="1"/>
</dbReference>
<evidence type="ECO:0000313" key="3">
    <source>
        <dbReference type="Proteomes" id="UP000002012"/>
    </source>
</evidence>
<dbReference type="AlphaFoldDB" id="D4H4U1"/>
<dbReference type="OrthoDB" id="9813719at2"/>